<dbReference type="STRING" id="1573173.A0A167D4N5"/>
<evidence type="ECO:0000313" key="1">
    <source>
        <dbReference type="EMBL" id="KZL83411.1"/>
    </source>
</evidence>
<keyword evidence="2" id="KW-1185">Reference proteome</keyword>
<dbReference type="Proteomes" id="UP000076584">
    <property type="component" value="Unassembled WGS sequence"/>
</dbReference>
<reference evidence="1 2" key="1">
    <citation type="submission" date="2015-06" db="EMBL/GenBank/DDBJ databases">
        <title>Survival trade-offs in plant roots during colonization by closely related pathogenic and mutualistic fungi.</title>
        <authorList>
            <person name="Hacquard S."/>
            <person name="Kracher B."/>
            <person name="Hiruma K."/>
            <person name="Weinman A."/>
            <person name="Muench P."/>
            <person name="Garrido Oter R."/>
            <person name="Ver Loren van Themaat E."/>
            <person name="Dallerey J.-F."/>
            <person name="Damm U."/>
            <person name="Henrissat B."/>
            <person name="Lespinet O."/>
            <person name="Thon M."/>
            <person name="Kemen E."/>
            <person name="McHardy A.C."/>
            <person name="Schulze-Lefert P."/>
            <person name="O'Connell R.J."/>
        </authorList>
    </citation>
    <scope>NUCLEOTIDE SEQUENCE [LARGE SCALE GENOMIC DNA]</scope>
    <source>
        <strain evidence="1 2">MAFF 238704</strain>
    </source>
</reference>
<dbReference type="InterPro" id="IPR051704">
    <property type="entry name" value="FAD_aromatic-hydroxylase"/>
</dbReference>
<name>A0A167D4N5_COLIC</name>
<dbReference type="InterPro" id="IPR036188">
    <property type="entry name" value="FAD/NAD-bd_sf"/>
</dbReference>
<comment type="caution">
    <text evidence="1">The sequence shown here is derived from an EMBL/GenBank/DDBJ whole genome shotgun (WGS) entry which is preliminary data.</text>
</comment>
<protein>
    <submittedName>
        <fullName evidence="1">Oxidoreductase</fullName>
    </submittedName>
</protein>
<dbReference type="Gene3D" id="3.50.50.60">
    <property type="entry name" value="FAD/NAD(P)-binding domain"/>
    <property type="match status" value="1"/>
</dbReference>
<dbReference type="PANTHER" id="PTHR46865:SF7">
    <property type="entry name" value="MONOOXYGENASE, PUTATIVE (AFU_ORTHOLOGUE AFUA_8G07040)-RELATED"/>
    <property type="match status" value="1"/>
</dbReference>
<dbReference type="AlphaFoldDB" id="A0A167D4N5"/>
<dbReference type="EMBL" id="LFIW01001110">
    <property type="protein sequence ID" value="KZL83411.1"/>
    <property type="molecule type" value="Genomic_DNA"/>
</dbReference>
<organism evidence="1 2">
    <name type="scientific">Colletotrichum incanum</name>
    <name type="common">Soybean anthracnose fungus</name>
    <dbReference type="NCBI Taxonomy" id="1573173"/>
    <lineage>
        <taxon>Eukaryota</taxon>
        <taxon>Fungi</taxon>
        <taxon>Dikarya</taxon>
        <taxon>Ascomycota</taxon>
        <taxon>Pezizomycotina</taxon>
        <taxon>Sordariomycetes</taxon>
        <taxon>Hypocreomycetidae</taxon>
        <taxon>Glomerellales</taxon>
        <taxon>Glomerellaceae</taxon>
        <taxon>Colletotrichum</taxon>
        <taxon>Colletotrichum spaethianum species complex</taxon>
    </lineage>
</organism>
<dbReference type="SUPFAM" id="SSF51905">
    <property type="entry name" value="FAD/NAD(P)-binding domain"/>
    <property type="match status" value="1"/>
</dbReference>
<accession>A0A167D4N5</accession>
<dbReference type="PANTHER" id="PTHR46865">
    <property type="entry name" value="OXIDOREDUCTASE-RELATED"/>
    <property type="match status" value="1"/>
</dbReference>
<proteinExistence type="predicted"/>
<sequence length="165" mass="17599">MPLKVLISGAGVAGPALATFLLHANLSHNITIIDRSLALRRGGQQIDLQGQGIPVMNKLGLLDAIRARAVNENGIAFVDARSRRQLAVFGKNDSGPGRQAFTSEYEIMRGDLVDVLLCSASSKEGCKARGAGGFKYVFDTYATAIKQLGDGVKVTFSEGQTEKFD</sequence>
<gene>
    <name evidence="1" type="ORF">CI238_08464</name>
</gene>
<evidence type="ECO:0000313" key="2">
    <source>
        <dbReference type="Proteomes" id="UP000076584"/>
    </source>
</evidence>